<feature type="compositionally biased region" description="Polar residues" evidence="1">
    <location>
        <begin position="122"/>
        <end position="135"/>
    </location>
</feature>
<proteinExistence type="predicted"/>
<accession>A0A1G6XQE3</accession>
<dbReference type="Proteomes" id="UP000324021">
    <property type="component" value="Unassembled WGS sequence"/>
</dbReference>
<protein>
    <submittedName>
        <fullName evidence="2">Uncharacterized protein</fullName>
    </submittedName>
</protein>
<dbReference type="AlphaFoldDB" id="A0A1G6XQE3"/>
<organism evidence="2 3">
    <name type="scientific">Natrinema hispanicum</name>
    <dbReference type="NCBI Taxonomy" id="392421"/>
    <lineage>
        <taxon>Archaea</taxon>
        <taxon>Methanobacteriati</taxon>
        <taxon>Methanobacteriota</taxon>
        <taxon>Stenosarchaea group</taxon>
        <taxon>Halobacteria</taxon>
        <taxon>Halobacteriales</taxon>
        <taxon>Natrialbaceae</taxon>
        <taxon>Natrinema</taxon>
    </lineage>
</organism>
<reference evidence="2 3" key="1">
    <citation type="submission" date="2016-10" db="EMBL/GenBank/DDBJ databases">
        <authorList>
            <person name="Varghese N."/>
            <person name="Submissions S."/>
        </authorList>
    </citation>
    <scope>NUCLEOTIDE SEQUENCE [LARGE SCALE GENOMIC DNA]</scope>
    <source>
        <strain evidence="2 3">CDM_1</strain>
    </source>
</reference>
<feature type="region of interest" description="Disordered" evidence="1">
    <location>
        <begin position="116"/>
        <end position="163"/>
    </location>
</feature>
<gene>
    <name evidence="2" type="ORF">SAMN05192552_105019</name>
</gene>
<name>A0A1G6XQE3_9EURY</name>
<evidence type="ECO:0000313" key="3">
    <source>
        <dbReference type="Proteomes" id="UP000324021"/>
    </source>
</evidence>
<sequence length="215" mass="23272">MSTRRPTLRTRSIKPLTLITGGRVSQRERHARLTKRSTRQGEIPGVVDSTPCVTTWISLSIGLKRCVESCNAVQCDAFGRRRARDKGMSISTFQEGQNCIGSPEHVLSIGQIRSSVKGGQGENETPLTKKSQDVSGITPPGRTGQGETGGCQIRNTGGTHLGESEKPLYNKRCRWLPLTALTGGVHPNAVQRLSGQGWLTLPLTTPDHAEVVSHV</sequence>
<dbReference type="EMBL" id="FMZP01000050">
    <property type="protein sequence ID" value="SDD80191.1"/>
    <property type="molecule type" value="Genomic_DNA"/>
</dbReference>
<evidence type="ECO:0000256" key="1">
    <source>
        <dbReference type="SAM" id="MobiDB-lite"/>
    </source>
</evidence>
<evidence type="ECO:0000313" key="2">
    <source>
        <dbReference type="EMBL" id="SDD80191.1"/>
    </source>
</evidence>